<evidence type="ECO:0000256" key="4">
    <source>
        <dbReference type="ARBA" id="ARBA00022729"/>
    </source>
</evidence>
<feature type="transmembrane region" description="Helical" evidence="7">
    <location>
        <begin position="221"/>
        <end position="243"/>
    </location>
</feature>
<dbReference type="Gene3D" id="1.10.3820.10">
    <property type="entry name" value="Di-heme elbow motif domain"/>
    <property type="match status" value="1"/>
</dbReference>
<keyword evidence="5" id="KW-0249">Electron transport</keyword>
<dbReference type="PANTHER" id="PTHR35038:SF8">
    <property type="entry name" value="C-TYPE POLYHEME CYTOCHROME OMCC"/>
    <property type="match status" value="1"/>
</dbReference>
<sequence>MNNKKYILGILTGFAAIVLFIYPLNAHANQKKQNACITCHEFLGGELAKPVSDWKGSIHQENGIACDYCHGGNANINLGNIKQLSQKQFATKQTLAMSKSSGFIGVPAGKSMFDTCRQCHSESVNRYANSIMGKAYLDNKGGPSCVTCHNAHHNSMPEVPKVCESCHKDTSGFDQIDPMNVNTSTINTLSSIRIKIAEHKARGDKPPLIPEFPEELGAFQIGFVAFGAVIILFIIGYIIYILLEKRR</sequence>
<dbReference type="GO" id="GO:0046872">
    <property type="term" value="F:metal ion binding"/>
    <property type="evidence" value="ECO:0007669"/>
    <property type="project" value="UniProtKB-KW"/>
</dbReference>
<accession>A0A3B1DL38</accession>
<dbReference type="InterPro" id="IPR036280">
    <property type="entry name" value="Multihaem_cyt_sf"/>
</dbReference>
<protein>
    <recommendedName>
        <fullName evidence="8">Cytochrome c7-like domain-containing protein</fullName>
    </recommendedName>
</protein>
<evidence type="ECO:0000313" key="9">
    <source>
        <dbReference type="EMBL" id="VAX32395.1"/>
    </source>
</evidence>
<keyword evidence="1" id="KW-0813">Transport</keyword>
<dbReference type="InterPro" id="IPR038266">
    <property type="entry name" value="NapC/NirT_cytc_sf"/>
</dbReference>
<evidence type="ECO:0000256" key="3">
    <source>
        <dbReference type="ARBA" id="ARBA00022723"/>
    </source>
</evidence>
<dbReference type="Pfam" id="PF14522">
    <property type="entry name" value="Cytochrome_C7"/>
    <property type="match status" value="1"/>
</dbReference>
<gene>
    <name evidence="9" type="ORF">MNBD_NITROSPIRAE03-140</name>
</gene>
<dbReference type="AlphaFoldDB" id="A0A3B1DL38"/>
<evidence type="ECO:0000256" key="5">
    <source>
        <dbReference type="ARBA" id="ARBA00022982"/>
    </source>
</evidence>
<dbReference type="InterPro" id="IPR051829">
    <property type="entry name" value="Multiheme_Cytochr_ET"/>
</dbReference>
<keyword evidence="4" id="KW-0732">Signal</keyword>
<keyword evidence="7" id="KW-1133">Transmembrane helix</keyword>
<evidence type="ECO:0000256" key="6">
    <source>
        <dbReference type="ARBA" id="ARBA00023004"/>
    </source>
</evidence>
<keyword evidence="6" id="KW-0408">Iron</keyword>
<dbReference type="EMBL" id="UOGI01000138">
    <property type="protein sequence ID" value="VAX32395.1"/>
    <property type="molecule type" value="Genomic_DNA"/>
</dbReference>
<evidence type="ECO:0000259" key="8">
    <source>
        <dbReference type="Pfam" id="PF14522"/>
    </source>
</evidence>
<name>A0A3B1DL38_9ZZZZ</name>
<keyword evidence="7" id="KW-0812">Transmembrane</keyword>
<dbReference type="SUPFAM" id="SSF48695">
    <property type="entry name" value="Multiheme cytochromes"/>
    <property type="match status" value="1"/>
</dbReference>
<proteinExistence type="predicted"/>
<reference evidence="9" key="1">
    <citation type="submission" date="2018-06" db="EMBL/GenBank/DDBJ databases">
        <authorList>
            <person name="Zhirakovskaya E."/>
        </authorList>
    </citation>
    <scope>NUCLEOTIDE SEQUENCE</scope>
</reference>
<dbReference type="PANTHER" id="PTHR35038">
    <property type="entry name" value="DISSIMILATORY SULFITE REDUCTASE SIRA"/>
    <property type="match status" value="1"/>
</dbReference>
<evidence type="ECO:0000256" key="1">
    <source>
        <dbReference type="ARBA" id="ARBA00022448"/>
    </source>
</evidence>
<dbReference type="InterPro" id="IPR029467">
    <property type="entry name" value="Cyt_c7-like"/>
</dbReference>
<organism evidence="9">
    <name type="scientific">hydrothermal vent metagenome</name>
    <dbReference type="NCBI Taxonomy" id="652676"/>
    <lineage>
        <taxon>unclassified sequences</taxon>
        <taxon>metagenomes</taxon>
        <taxon>ecological metagenomes</taxon>
    </lineage>
</organism>
<evidence type="ECO:0000256" key="7">
    <source>
        <dbReference type="SAM" id="Phobius"/>
    </source>
</evidence>
<evidence type="ECO:0000256" key="2">
    <source>
        <dbReference type="ARBA" id="ARBA00022617"/>
    </source>
</evidence>
<keyword evidence="7" id="KW-0472">Membrane</keyword>
<keyword evidence="3" id="KW-0479">Metal-binding</keyword>
<keyword evidence="2" id="KW-0349">Heme</keyword>
<feature type="domain" description="Cytochrome c7-like" evidence="8">
    <location>
        <begin position="114"/>
        <end position="168"/>
    </location>
</feature>